<dbReference type="CDD" id="cd06257">
    <property type="entry name" value="DnaJ"/>
    <property type="match status" value="1"/>
</dbReference>
<dbReference type="PROSITE" id="PS50076">
    <property type="entry name" value="DNAJ_2"/>
    <property type="match status" value="1"/>
</dbReference>
<keyword evidence="1" id="KW-0143">Chaperone</keyword>
<feature type="region of interest" description="Disordered" evidence="2">
    <location>
        <begin position="259"/>
        <end position="280"/>
    </location>
</feature>
<dbReference type="Gene3D" id="2.60.260.20">
    <property type="entry name" value="Urease metallochaperone UreE, N-terminal domain"/>
    <property type="match status" value="2"/>
</dbReference>
<evidence type="ECO:0000313" key="4">
    <source>
        <dbReference type="EMBL" id="HJD98051.1"/>
    </source>
</evidence>
<dbReference type="InterPro" id="IPR018253">
    <property type="entry name" value="DnaJ_domain_CS"/>
</dbReference>
<dbReference type="Pfam" id="PF01556">
    <property type="entry name" value="DnaJ_C"/>
    <property type="match status" value="1"/>
</dbReference>
<dbReference type="PRINTS" id="PR00625">
    <property type="entry name" value="JDOMAIN"/>
</dbReference>
<dbReference type="SUPFAM" id="SSF46565">
    <property type="entry name" value="Chaperone J-domain"/>
    <property type="match status" value="1"/>
</dbReference>
<evidence type="ECO:0000256" key="1">
    <source>
        <dbReference type="ARBA" id="ARBA00023186"/>
    </source>
</evidence>
<dbReference type="SMART" id="SM00271">
    <property type="entry name" value="DnaJ"/>
    <property type="match status" value="1"/>
</dbReference>
<feature type="domain" description="J" evidence="3">
    <location>
        <begin position="7"/>
        <end position="72"/>
    </location>
</feature>
<dbReference type="Pfam" id="PF00226">
    <property type="entry name" value="DnaJ"/>
    <property type="match status" value="1"/>
</dbReference>
<dbReference type="GO" id="GO:0051082">
    <property type="term" value="F:unfolded protein binding"/>
    <property type="evidence" value="ECO:0007669"/>
    <property type="project" value="InterPro"/>
</dbReference>
<dbReference type="PANTHER" id="PTHR44145">
    <property type="entry name" value="DNAJ HOMOLOG SUBFAMILY A MEMBER 3, MITOCHONDRIAL"/>
    <property type="match status" value="1"/>
</dbReference>
<reference evidence="4" key="1">
    <citation type="journal article" date="2021" name="PeerJ">
        <title>Extensive microbial diversity within the chicken gut microbiome revealed by metagenomics and culture.</title>
        <authorList>
            <person name="Gilroy R."/>
            <person name="Ravi A."/>
            <person name="Getino M."/>
            <person name="Pursley I."/>
            <person name="Horton D.L."/>
            <person name="Alikhan N.F."/>
            <person name="Baker D."/>
            <person name="Gharbi K."/>
            <person name="Hall N."/>
            <person name="Watson M."/>
            <person name="Adriaenssens E.M."/>
            <person name="Foster-Nyarko E."/>
            <person name="Jarju S."/>
            <person name="Secka A."/>
            <person name="Antonio M."/>
            <person name="Oren A."/>
            <person name="Chaudhuri R.R."/>
            <person name="La Ragione R."/>
            <person name="Hildebrand F."/>
            <person name="Pallen M.J."/>
        </authorList>
    </citation>
    <scope>NUCLEOTIDE SEQUENCE</scope>
    <source>
        <strain evidence="4">ChiGjej2B2-19336</strain>
    </source>
</reference>
<name>A0A921AXV4_9BACT</name>
<dbReference type="CDD" id="cd10747">
    <property type="entry name" value="DnaJ_C"/>
    <property type="match status" value="1"/>
</dbReference>
<dbReference type="RefSeq" id="WP_304123408.1">
    <property type="nucleotide sequence ID" value="NZ_DYZA01000212.1"/>
</dbReference>
<evidence type="ECO:0000256" key="2">
    <source>
        <dbReference type="SAM" id="MobiDB-lite"/>
    </source>
</evidence>
<dbReference type="InterPro" id="IPR036869">
    <property type="entry name" value="J_dom_sf"/>
</dbReference>
<dbReference type="GO" id="GO:0006457">
    <property type="term" value="P:protein folding"/>
    <property type="evidence" value="ECO:0007669"/>
    <property type="project" value="InterPro"/>
</dbReference>
<gene>
    <name evidence="4" type="ORF">K8W16_10455</name>
</gene>
<dbReference type="AlphaFoldDB" id="A0A921AXV4"/>
<dbReference type="InterPro" id="IPR051938">
    <property type="entry name" value="Apopto_cytoskel_mod"/>
</dbReference>
<dbReference type="InterPro" id="IPR008971">
    <property type="entry name" value="HSP40/DnaJ_pept-bd"/>
</dbReference>
<accession>A0A921AXV4</accession>
<sequence length="311" mass="33982">MGVAYKDYYKLLGVERSASKEEIAKAYKKLARKYHPDLNPGDKSAEEKFKDINEAYEVLKDEEKRRMYDQLGPNWKDGQQFTGGPGFENFNFNFNGTQGGFGGGMNSDFFEALFGQMGRGGFGGRAESDPFSSFGGSYGRRSRRGSDVEAEIEISLEDARKGGTKQVTLSSGGSSSNLQITIPAGIRDGGKLRLRGKGNPGDPAGDLYLTVRYAKHPVFRVDGLDVTCDVTLQPWEAVFGAKKRVPTLDGEVEMNIPAGSSSGRKLRMRGRGLGPASGRGDEYVNIAISVPKPEDLNEEQLKLWKALAGRQ</sequence>
<proteinExistence type="predicted"/>
<dbReference type="Gene3D" id="1.10.287.110">
    <property type="entry name" value="DnaJ domain"/>
    <property type="match status" value="1"/>
</dbReference>
<dbReference type="PANTHER" id="PTHR44145:SF3">
    <property type="entry name" value="DNAJ HOMOLOG SUBFAMILY A MEMBER 3, MITOCHONDRIAL"/>
    <property type="match status" value="1"/>
</dbReference>
<dbReference type="FunFam" id="2.60.260.20:FF:000013">
    <property type="entry name" value="DnaJ subfamily B member 11"/>
    <property type="match status" value="1"/>
</dbReference>
<evidence type="ECO:0000313" key="5">
    <source>
        <dbReference type="Proteomes" id="UP000698963"/>
    </source>
</evidence>
<dbReference type="InterPro" id="IPR001623">
    <property type="entry name" value="DnaJ_domain"/>
</dbReference>
<dbReference type="PROSITE" id="PS00636">
    <property type="entry name" value="DNAJ_1"/>
    <property type="match status" value="1"/>
</dbReference>
<dbReference type="EMBL" id="DYZA01000212">
    <property type="protein sequence ID" value="HJD98051.1"/>
    <property type="molecule type" value="Genomic_DNA"/>
</dbReference>
<reference evidence="4" key="2">
    <citation type="submission" date="2021-09" db="EMBL/GenBank/DDBJ databases">
        <authorList>
            <person name="Gilroy R."/>
        </authorList>
    </citation>
    <scope>NUCLEOTIDE SEQUENCE</scope>
    <source>
        <strain evidence="4">ChiGjej2B2-19336</strain>
    </source>
</reference>
<dbReference type="SUPFAM" id="SSF49493">
    <property type="entry name" value="HSP40/DnaJ peptide-binding domain"/>
    <property type="match status" value="2"/>
</dbReference>
<dbReference type="InterPro" id="IPR002939">
    <property type="entry name" value="DnaJ_C"/>
</dbReference>
<comment type="caution">
    <text evidence="4">The sequence shown here is derived from an EMBL/GenBank/DDBJ whole genome shotgun (WGS) entry which is preliminary data.</text>
</comment>
<dbReference type="Proteomes" id="UP000698963">
    <property type="component" value="Unassembled WGS sequence"/>
</dbReference>
<evidence type="ECO:0000259" key="3">
    <source>
        <dbReference type="PROSITE" id="PS50076"/>
    </source>
</evidence>
<organism evidence="4 5">
    <name type="scientific">Mailhella massiliensis</name>
    <dbReference type="NCBI Taxonomy" id="1903261"/>
    <lineage>
        <taxon>Bacteria</taxon>
        <taxon>Pseudomonadati</taxon>
        <taxon>Thermodesulfobacteriota</taxon>
        <taxon>Desulfovibrionia</taxon>
        <taxon>Desulfovibrionales</taxon>
        <taxon>Desulfovibrionaceae</taxon>
        <taxon>Mailhella</taxon>
    </lineage>
</organism>
<protein>
    <submittedName>
        <fullName evidence="4">J domain-containing protein</fullName>
    </submittedName>
</protein>